<dbReference type="AlphaFoldDB" id="A0A6V7TN17"/>
<keyword evidence="1" id="KW-0812">Transmembrane</keyword>
<sequence>MVRTRVCEMKMPIFSAKNRFKKVHLVLYLTCIKFAGLIFFNIQPNRNNKRIQLSLNYKGNKNTVYTLLINLGNYCFDLFLEGVINRENGLNLGYISINQRGNPFIF</sequence>
<evidence type="ECO:0000313" key="3">
    <source>
        <dbReference type="Proteomes" id="UP000580250"/>
    </source>
</evidence>
<dbReference type="EMBL" id="CAJEWN010000007">
    <property type="protein sequence ID" value="CAD2128645.1"/>
    <property type="molecule type" value="Genomic_DNA"/>
</dbReference>
<gene>
    <name evidence="2" type="ORF">MENT_LOCUS2319</name>
</gene>
<feature type="transmembrane region" description="Helical" evidence="1">
    <location>
        <begin position="25"/>
        <end position="42"/>
    </location>
</feature>
<dbReference type="Proteomes" id="UP000580250">
    <property type="component" value="Unassembled WGS sequence"/>
</dbReference>
<evidence type="ECO:0000256" key="1">
    <source>
        <dbReference type="SAM" id="Phobius"/>
    </source>
</evidence>
<protein>
    <submittedName>
        <fullName evidence="2">Uncharacterized protein</fullName>
    </submittedName>
</protein>
<proteinExistence type="predicted"/>
<name>A0A6V7TN17_MELEN</name>
<comment type="caution">
    <text evidence="2">The sequence shown here is derived from an EMBL/GenBank/DDBJ whole genome shotgun (WGS) entry which is preliminary data.</text>
</comment>
<accession>A0A6V7TN17</accession>
<keyword evidence="1" id="KW-0472">Membrane</keyword>
<keyword evidence="1" id="KW-1133">Transmembrane helix</keyword>
<organism evidence="2 3">
    <name type="scientific">Meloidogyne enterolobii</name>
    <name type="common">Root-knot nematode worm</name>
    <name type="synonym">Meloidogyne mayaguensis</name>
    <dbReference type="NCBI Taxonomy" id="390850"/>
    <lineage>
        <taxon>Eukaryota</taxon>
        <taxon>Metazoa</taxon>
        <taxon>Ecdysozoa</taxon>
        <taxon>Nematoda</taxon>
        <taxon>Chromadorea</taxon>
        <taxon>Rhabditida</taxon>
        <taxon>Tylenchina</taxon>
        <taxon>Tylenchomorpha</taxon>
        <taxon>Tylenchoidea</taxon>
        <taxon>Meloidogynidae</taxon>
        <taxon>Meloidogyninae</taxon>
        <taxon>Meloidogyne</taxon>
    </lineage>
</organism>
<reference evidence="2 3" key="1">
    <citation type="submission" date="2020-08" db="EMBL/GenBank/DDBJ databases">
        <authorList>
            <person name="Koutsovoulos G."/>
            <person name="Danchin GJ E."/>
        </authorList>
    </citation>
    <scope>NUCLEOTIDE SEQUENCE [LARGE SCALE GENOMIC DNA]</scope>
</reference>
<evidence type="ECO:0000313" key="2">
    <source>
        <dbReference type="EMBL" id="CAD2128645.1"/>
    </source>
</evidence>